<reference evidence="1 2" key="1">
    <citation type="submission" date="2019-08" db="EMBL/GenBank/DDBJ databases">
        <title>Draft genome sequences of two oriental melons (Cucumis melo L. var makuwa).</title>
        <authorList>
            <person name="Kwon S.-Y."/>
        </authorList>
    </citation>
    <scope>NUCLEOTIDE SEQUENCE [LARGE SCALE GENOMIC DNA]</scope>
    <source>
        <strain evidence="2">cv. SW 3</strain>
        <tissue evidence="1">Leaf</tissue>
    </source>
</reference>
<proteinExistence type="predicted"/>
<dbReference type="Proteomes" id="UP000321393">
    <property type="component" value="Unassembled WGS sequence"/>
</dbReference>
<gene>
    <name evidence="1" type="ORF">E6C27_scaffold40G001910</name>
</gene>
<dbReference type="AlphaFoldDB" id="A0A5A7VPA6"/>
<comment type="caution">
    <text evidence="1">The sequence shown here is derived from an EMBL/GenBank/DDBJ whole genome shotgun (WGS) entry which is preliminary data.</text>
</comment>
<evidence type="ECO:0000313" key="1">
    <source>
        <dbReference type="EMBL" id="KAA0067495.1"/>
    </source>
</evidence>
<protein>
    <submittedName>
        <fullName evidence="1">Uncharacterized protein</fullName>
    </submittedName>
</protein>
<sequence length="252" mass="26683">MELVVEISYLEIYLASSNREASVLSKQQGSNLEGGCSAEPLLKKSQAAAVTWSKTDRLGSAWRRDLARAARLATARRCGSACGAGGAACTRARLGYAEARGRGSVTRMHAARLALGRGSGSGRWRGSSDGLRDSVGQRAAVWLGSGCDAACDLAAARRGRWKIGWRSRAADDASQTAWRSAGQTRARRAVARLDLFSDALGEWRWLGGVGRSIGGGVESGGGYGGSNLGLGFSWEGDEFHASQCPLFKRIKE</sequence>
<accession>A0A5A7VPA6</accession>
<name>A0A5A7VPA6_CUCMM</name>
<evidence type="ECO:0000313" key="2">
    <source>
        <dbReference type="Proteomes" id="UP000321393"/>
    </source>
</evidence>
<dbReference type="EMBL" id="SSTE01000542">
    <property type="protein sequence ID" value="KAA0067495.1"/>
    <property type="molecule type" value="Genomic_DNA"/>
</dbReference>
<organism evidence="1 2">
    <name type="scientific">Cucumis melo var. makuwa</name>
    <name type="common">Oriental melon</name>
    <dbReference type="NCBI Taxonomy" id="1194695"/>
    <lineage>
        <taxon>Eukaryota</taxon>
        <taxon>Viridiplantae</taxon>
        <taxon>Streptophyta</taxon>
        <taxon>Embryophyta</taxon>
        <taxon>Tracheophyta</taxon>
        <taxon>Spermatophyta</taxon>
        <taxon>Magnoliopsida</taxon>
        <taxon>eudicotyledons</taxon>
        <taxon>Gunneridae</taxon>
        <taxon>Pentapetalae</taxon>
        <taxon>rosids</taxon>
        <taxon>fabids</taxon>
        <taxon>Cucurbitales</taxon>
        <taxon>Cucurbitaceae</taxon>
        <taxon>Benincaseae</taxon>
        <taxon>Cucumis</taxon>
    </lineage>
</organism>